<gene>
    <name evidence="4" type="ORF">PSYJA_42473</name>
</gene>
<protein>
    <submittedName>
        <fullName evidence="4">Amino acid adenylation</fullName>
    </submittedName>
</protein>
<reference evidence="4 5" key="1">
    <citation type="journal article" date="2011" name="PLoS Pathog.">
        <title>Dynamic evolution of pathogenicity revealed by sequencing and comparative genomics of 19 Pseudomonas syringae isolates.</title>
        <authorList>
            <person name="Baltrus D.A."/>
            <person name="Nishimura M.T."/>
            <person name="Romanchuk A."/>
            <person name="Chang J.H."/>
            <person name="Mukhtar M.S."/>
            <person name="Cherkis K."/>
            <person name="Roach J."/>
            <person name="Grant S.R."/>
            <person name="Jones C.D."/>
            <person name="Dangl J.L."/>
        </authorList>
    </citation>
    <scope>NUCLEOTIDE SEQUENCE [LARGE SCALE GENOMIC DNA]</scope>
    <source>
        <strain evidence="5">M301072PT</strain>
    </source>
</reference>
<evidence type="ECO:0000313" key="5">
    <source>
        <dbReference type="Proteomes" id="UP000004471"/>
    </source>
</evidence>
<dbReference type="SUPFAM" id="SSF47336">
    <property type="entry name" value="ACP-like"/>
    <property type="match status" value="1"/>
</dbReference>
<evidence type="ECO:0000256" key="2">
    <source>
        <dbReference type="ARBA" id="ARBA00022553"/>
    </source>
</evidence>
<dbReference type="InterPro" id="IPR006162">
    <property type="entry name" value="Ppantetheine_attach_site"/>
</dbReference>
<dbReference type="InterPro" id="IPR009081">
    <property type="entry name" value="PP-bd_ACP"/>
</dbReference>
<dbReference type="AlphaFoldDB" id="F3FYM7"/>
<dbReference type="Gene3D" id="1.10.1200.10">
    <property type="entry name" value="ACP-like"/>
    <property type="match status" value="1"/>
</dbReference>
<dbReference type="HOGENOM" id="CLU_215570_0_0_6"/>
<comment type="caution">
    <text evidence="4">The sequence shown here is derived from an EMBL/GenBank/DDBJ whole genome shotgun (WGS) entry which is preliminary data.</text>
</comment>
<feature type="domain" description="Carrier" evidence="3">
    <location>
        <begin position="1"/>
        <end position="49"/>
    </location>
</feature>
<dbReference type="PROSITE" id="PS50075">
    <property type="entry name" value="CARRIER"/>
    <property type="match status" value="1"/>
</dbReference>
<feature type="non-terminal residue" evidence="4">
    <location>
        <position position="1"/>
    </location>
</feature>
<dbReference type="Pfam" id="PF00550">
    <property type="entry name" value="PP-binding"/>
    <property type="match status" value="1"/>
</dbReference>
<keyword evidence="1" id="KW-0596">Phosphopantetheine</keyword>
<accession>F3FYM7</accession>
<evidence type="ECO:0000313" key="4">
    <source>
        <dbReference type="EMBL" id="EGH35319.1"/>
    </source>
</evidence>
<evidence type="ECO:0000256" key="1">
    <source>
        <dbReference type="ARBA" id="ARBA00022450"/>
    </source>
</evidence>
<sequence>HFFELGGHSLLAVQMISRLQTVLGKTISLRGLFVEPTVAGFAQTLTPQSR</sequence>
<evidence type="ECO:0000259" key="3">
    <source>
        <dbReference type="PROSITE" id="PS50075"/>
    </source>
</evidence>
<organism evidence="4 5">
    <name type="scientific">Pseudomonas syringae pv. japonica str. M301072</name>
    <dbReference type="NCBI Taxonomy" id="629262"/>
    <lineage>
        <taxon>Bacteria</taxon>
        <taxon>Pseudomonadati</taxon>
        <taxon>Pseudomonadota</taxon>
        <taxon>Gammaproteobacteria</taxon>
        <taxon>Pseudomonadales</taxon>
        <taxon>Pseudomonadaceae</taxon>
        <taxon>Pseudomonas</taxon>
        <taxon>Pseudomonas syringae</taxon>
    </lineage>
</organism>
<name>F3FYM7_PSESX</name>
<dbReference type="EMBL" id="AEAH01003485">
    <property type="protein sequence ID" value="EGH35319.1"/>
    <property type="molecule type" value="Genomic_DNA"/>
</dbReference>
<dbReference type="InterPro" id="IPR036736">
    <property type="entry name" value="ACP-like_sf"/>
</dbReference>
<keyword evidence="2" id="KW-0597">Phosphoprotein</keyword>
<dbReference type="PROSITE" id="PS00012">
    <property type="entry name" value="PHOSPHOPANTETHEINE"/>
    <property type="match status" value="1"/>
</dbReference>
<feature type="non-terminal residue" evidence="4">
    <location>
        <position position="50"/>
    </location>
</feature>
<proteinExistence type="predicted"/>
<dbReference type="Proteomes" id="UP000004471">
    <property type="component" value="Unassembled WGS sequence"/>
</dbReference>